<sequence>MRKILACCIAVIFTTFAMAQTTGKKSIKLADRAADHFLIQLANNSWNGTPDSVSKYIKGFNRSANVYVMIDKQFKGNQKFSVGIGVGIGNSNIYFDKMETKIGAFSSRLPFVRTDTGNNYKKYKLSTTFLELPVELRFMSKPSTPNKSFKAALGVKVGTLVNAHTKGKNLQTATGTKLNGFTVKESTRTYFNSTRLAATARVGYGMFSLFGAYNITNIFKDGVAADTKLLQIGITISGL</sequence>
<protein>
    <submittedName>
        <fullName evidence="3">Outer membrane beta-barrel protein</fullName>
    </submittedName>
</protein>
<feature type="signal peptide" evidence="1">
    <location>
        <begin position="1"/>
        <end position="19"/>
    </location>
</feature>
<comment type="caution">
    <text evidence="3">The sequence shown here is derived from an EMBL/GenBank/DDBJ whole genome shotgun (WGS) entry which is preliminary data.</text>
</comment>
<gene>
    <name evidence="3" type="ORF">ACFOWM_09760</name>
</gene>
<name>A0ABV8QVV9_9BACT</name>
<feature type="domain" description="Outer membrane protein beta-barrel" evidence="2">
    <location>
        <begin position="50"/>
        <end position="218"/>
    </location>
</feature>
<dbReference type="Proteomes" id="UP001595907">
    <property type="component" value="Unassembled WGS sequence"/>
</dbReference>
<evidence type="ECO:0000313" key="4">
    <source>
        <dbReference type="Proteomes" id="UP001595907"/>
    </source>
</evidence>
<dbReference type="EMBL" id="JBHSCZ010000002">
    <property type="protein sequence ID" value="MFC4263164.1"/>
    <property type="molecule type" value="Genomic_DNA"/>
</dbReference>
<evidence type="ECO:0000259" key="2">
    <source>
        <dbReference type="Pfam" id="PF13568"/>
    </source>
</evidence>
<feature type="chain" id="PRO_5047067465" evidence="1">
    <location>
        <begin position="20"/>
        <end position="239"/>
    </location>
</feature>
<keyword evidence="1" id="KW-0732">Signal</keyword>
<dbReference type="Pfam" id="PF13568">
    <property type="entry name" value="OMP_b-brl_2"/>
    <property type="match status" value="1"/>
</dbReference>
<accession>A0ABV8QVV9</accession>
<organism evidence="3 4">
    <name type="scientific">Ferruginibacter yonginensis</name>
    <dbReference type="NCBI Taxonomy" id="1310416"/>
    <lineage>
        <taxon>Bacteria</taxon>
        <taxon>Pseudomonadati</taxon>
        <taxon>Bacteroidota</taxon>
        <taxon>Chitinophagia</taxon>
        <taxon>Chitinophagales</taxon>
        <taxon>Chitinophagaceae</taxon>
        <taxon>Ferruginibacter</taxon>
    </lineage>
</organism>
<proteinExistence type="predicted"/>
<reference evidence="4" key="1">
    <citation type="journal article" date="2019" name="Int. J. Syst. Evol. Microbiol.">
        <title>The Global Catalogue of Microorganisms (GCM) 10K type strain sequencing project: providing services to taxonomists for standard genome sequencing and annotation.</title>
        <authorList>
            <consortium name="The Broad Institute Genomics Platform"/>
            <consortium name="The Broad Institute Genome Sequencing Center for Infectious Disease"/>
            <person name="Wu L."/>
            <person name="Ma J."/>
        </authorList>
    </citation>
    <scope>NUCLEOTIDE SEQUENCE [LARGE SCALE GENOMIC DNA]</scope>
    <source>
        <strain evidence="4">CECT 8289</strain>
    </source>
</reference>
<keyword evidence="4" id="KW-1185">Reference proteome</keyword>
<dbReference type="InterPro" id="IPR025665">
    <property type="entry name" value="Beta-barrel_OMP_2"/>
</dbReference>
<dbReference type="RefSeq" id="WP_379709353.1">
    <property type="nucleotide sequence ID" value="NZ_JBHSCZ010000002.1"/>
</dbReference>
<evidence type="ECO:0000313" key="3">
    <source>
        <dbReference type="EMBL" id="MFC4263164.1"/>
    </source>
</evidence>
<evidence type="ECO:0000256" key="1">
    <source>
        <dbReference type="SAM" id="SignalP"/>
    </source>
</evidence>